<protein>
    <recommendedName>
        <fullName evidence="4">Probable nitronate monooxygenase</fullName>
    </recommendedName>
    <alternativeName>
        <fullName evidence="11">Propionate 3-nitronate monooxygenase</fullName>
    </alternativeName>
</protein>
<comment type="similarity">
    <text evidence="3">Belongs to the nitronate monooxygenase family. NMO class I subfamily.</text>
</comment>
<comment type="cofactor">
    <cofactor evidence="1">
        <name>FMN</name>
        <dbReference type="ChEBI" id="CHEBI:58210"/>
    </cofactor>
</comment>
<dbReference type="GO" id="GO:0018580">
    <property type="term" value="F:nitronate monooxygenase activity"/>
    <property type="evidence" value="ECO:0007669"/>
    <property type="project" value="InterPro"/>
</dbReference>
<organism evidence="13 14">
    <name type="scientific">Occultella aeris</name>
    <dbReference type="NCBI Taxonomy" id="2761496"/>
    <lineage>
        <taxon>Bacteria</taxon>
        <taxon>Bacillati</taxon>
        <taxon>Actinomycetota</taxon>
        <taxon>Actinomycetes</taxon>
        <taxon>Micrococcales</taxon>
        <taxon>Ruaniaceae</taxon>
        <taxon>Occultella</taxon>
    </lineage>
</organism>
<dbReference type="Pfam" id="PF03060">
    <property type="entry name" value="NMO"/>
    <property type="match status" value="1"/>
</dbReference>
<comment type="function">
    <text evidence="2">Nitronate monooxygenase that uses molecular oxygen to catalyze the oxidative denitrification of alkyl nitronates. Acts on propionate 3-nitronate (P3N), the presumed physiological substrate. Probably functions in the detoxification of P3N, a metabolic poison produced by plants and fungi as a defense mechanism.</text>
</comment>
<dbReference type="GO" id="GO:0000166">
    <property type="term" value="F:nucleotide binding"/>
    <property type="evidence" value="ECO:0007669"/>
    <property type="project" value="UniProtKB-KW"/>
</dbReference>
<keyword evidence="6" id="KW-0285">Flavoprotein</keyword>
<dbReference type="FunFam" id="3.20.20.70:FF:000154">
    <property type="entry name" value="Probable nitronate monooxygenase"/>
    <property type="match status" value="1"/>
</dbReference>
<proteinExistence type="inferred from homology"/>
<evidence type="ECO:0000256" key="11">
    <source>
        <dbReference type="ARBA" id="ARBA00031155"/>
    </source>
</evidence>
<keyword evidence="14" id="KW-1185">Reference proteome</keyword>
<comment type="catalytic activity">
    <reaction evidence="12">
        <text>3 propionate 3-nitronate + 3 O2 + H2O = 3 3-oxopropanoate + 2 nitrate + nitrite + H2O2 + 3 H(+)</text>
        <dbReference type="Rhea" id="RHEA:57332"/>
        <dbReference type="ChEBI" id="CHEBI:15377"/>
        <dbReference type="ChEBI" id="CHEBI:15378"/>
        <dbReference type="ChEBI" id="CHEBI:15379"/>
        <dbReference type="ChEBI" id="CHEBI:16240"/>
        <dbReference type="ChEBI" id="CHEBI:16301"/>
        <dbReference type="ChEBI" id="CHEBI:17632"/>
        <dbReference type="ChEBI" id="CHEBI:33190"/>
        <dbReference type="ChEBI" id="CHEBI:136067"/>
    </reaction>
</comment>
<reference evidence="13 14" key="1">
    <citation type="submission" date="2019-11" db="EMBL/GenBank/DDBJ databases">
        <authorList>
            <person name="Criscuolo A."/>
        </authorList>
    </citation>
    <scope>NUCLEOTIDE SEQUENCE [LARGE SCALE GENOMIC DNA]</scope>
    <source>
        <strain evidence="13">CIP111667</strain>
    </source>
</reference>
<evidence type="ECO:0000256" key="6">
    <source>
        <dbReference type="ARBA" id="ARBA00022630"/>
    </source>
</evidence>
<dbReference type="InterPro" id="IPR004136">
    <property type="entry name" value="NMO"/>
</dbReference>
<comment type="caution">
    <text evidence="13">The sequence shown here is derived from an EMBL/GenBank/DDBJ whole genome shotgun (WGS) entry which is preliminary data.</text>
</comment>
<evidence type="ECO:0000256" key="7">
    <source>
        <dbReference type="ARBA" id="ARBA00022643"/>
    </source>
</evidence>
<dbReference type="EMBL" id="CACRYJ010000048">
    <property type="protein sequence ID" value="VZO38527.1"/>
    <property type="molecule type" value="Genomic_DNA"/>
</dbReference>
<dbReference type="PANTHER" id="PTHR42747:SF3">
    <property type="entry name" value="NITRONATE MONOOXYGENASE-RELATED"/>
    <property type="match status" value="1"/>
</dbReference>
<evidence type="ECO:0000256" key="2">
    <source>
        <dbReference type="ARBA" id="ARBA00003535"/>
    </source>
</evidence>
<evidence type="ECO:0000256" key="12">
    <source>
        <dbReference type="ARBA" id="ARBA00049401"/>
    </source>
</evidence>
<evidence type="ECO:0000256" key="4">
    <source>
        <dbReference type="ARBA" id="ARBA00013457"/>
    </source>
</evidence>
<keyword evidence="10 13" id="KW-0503">Monooxygenase</keyword>
<evidence type="ECO:0000313" key="13">
    <source>
        <dbReference type="EMBL" id="VZO38527.1"/>
    </source>
</evidence>
<evidence type="ECO:0000256" key="3">
    <source>
        <dbReference type="ARBA" id="ARBA00009881"/>
    </source>
</evidence>
<keyword evidence="8" id="KW-0547">Nucleotide-binding</keyword>
<dbReference type="Gene3D" id="3.20.20.70">
    <property type="entry name" value="Aldolase class I"/>
    <property type="match status" value="1"/>
</dbReference>
<keyword evidence="5" id="KW-0216">Detoxification</keyword>
<dbReference type="PANTHER" id="PTHR42747">
    <property type="entry name" value="NITRONATE MONOOXYGENASE-RELATED"/>
    <property type="match status" value="1"/>
</dbReference>
<sequence>MQALGESSAGVTTIAVMTSWPDTRILDLFGISAPIVLAPMAGPVLADLTVAVAQAGGLGSLPCALLPADRIRAELTEIRSRTDAAINLNFFCHTTPEPDPVADLAWRARLAPYYVEAGLDPSVTPVASNRNPFDGGACEIIEEFRPEAVSFHFGLPEAALLERVRATGAKVLGCATTVAEARWLADRGADLIIAQGAEAGGHRGMFLSTDVGTQVGTFALVPQVVDAVDVPVIAAGGIGDPRAIVAALALGAAAVQIGTAYLYTPEARIAVGHRKALLEQNADDATALTNVFTGRPARGIVNRAMRELGPMSEATPPFPRAGGALAPLRSATEPAGSTDFMSLWSGQAGTLSARYAGLSAAELTRTLAREALARL</sequence>
<evidence type="ECO:0000256" key="1">
    <source>
        <dbReference type="ARBA" id="ARBA00001917"/>
    </source>
</evidence>
<dbReference type="GO" id="GO:0009636">
    <property type="term" value="P:response to toxic substance"/>
    <property type="evidence" value="ECO:0007669"/>
    <property type="project" value="UniProtKB-KW"/>
</dbReference>
<evidence type="ECO:0000256" key="8">
    <source>
        <dbReference type="ARBA" id="ARBA00022741"/>
    </source>
</evidence>
<accession>A0A7M4DMB8</accession>
<evidence type="ECO:0000256" key="10">
    <source>
        <dbReference type="ARBA" id="ARBA00023033"/>
    </source>
</evidence>
<keyword evidence="7" id="KW-0288">FMN</keyword>
<evidence type="ECO:0000313" key="14">
    <source>
        <dbReference type="Proteomes" id="UP000419743"/>
    </source>
</evidence>
<dbReference type="CDD" id="cd04730">
    <property type="entry name" value="NPD_like"/>
    <property type="match status" value="1"/>
</dbReference>
<evidence type="ECO:0000256" key="5">
    <source>
        <dbReference type="ARBA" id="ARBA00022575"/>
    </source>
</evidence>
<gene>
    <name evidence="13" type="ORF">HALOF300_03287</name>
</gene>
<keyword evidence="9 13" id="KW-0560">Oxidoreductase</keyword>
<name>A0A7M4DMB8_9MICO</name>
<dbReference type="Proteomes" id="UP000419743">
    <property type="component" value="Unassembled WGS sequence"/>
</dbReference>
<dbReference type="AlphaFoldDB" id="A0A7M4DMB8"/>
<evidence type="ECO:0000256" key="9">
    <source>
        <dbReference type="ARBA" id="ARBA00023002"/>
    </source>
</evidence>
<dbReference type="SUPFAM" id="SSF51412">
    <property type="entry name" value="Inosine monophosphate dehydrogenase (IMPDH)"/>
    <property type="match status" value="1"/>
</dbReference>
<dbReference type="InterPro" id="IPR013785">
    <property type="entry name" value="Aldolase_TIM"/>
</dbReference>